<dbReference type="Pfam" id="PF00501">
    <property type="entry name" value="AMP-binding"/>
    <property type="match status" value="1"/>
</dbReference>
<dbReference type="InterPro" id="IPR000873">
    <property type="entry name" value="AMP-dep_synth/lig_dom"/>
</dbReference>
<dbReference type="Gene3D" id="3.40.50.12780">
    <property type="entry name" value="N-terminal domain of ligase-like"/>
    <property type="match status" value="1"/>
</dbReference>
<evidence type="ECO:0000313" key="6">
    <source>
        <dbReference type="Proteomes" id="UP001163846"/>
    </source>
</evidence>
<dbReference type="AlphaFoldDB" id="A0AA38PHM7"/>
<reference evidence="5" key="1">
    <citation type="submission" date="2022-08" db="EMBL/GenBank/DDBJ databases">
        <authorList>
            <consortium name="DOE Joint Genome Institute"/>
            <person name="Min B."/>
            <person name="Riley R."/>
            <person name="Sierra-Patev S."/>
            <person name="Naranjo-Ortiz M."/>
            <person name="Looney B."/>
            <person name="Konkel Z."/>
            <person name="Slot J.C."/>
            <person name="Sakamoto Y."/>
            <person name="Steenwyk J.L."/>
            <person name="Rokas A."/>
            <person name="Carro J."/>
            <person name="Camarero S."/>
            <person name="Ferreira P."/>
            <person name="Molpeceres G."/>
            <person name="Ruiz-Duenas F.J."/>
            <person name="Serrano A."/>
            <person name="Henrissat B."/>
            <person name="Drula E."/>
            <person name="Hughes K.W."/>
            <person name="Mata J.L."/>
            <person name="Ishikawa N.K."/>
            <person name="Vargas-Isla R."/>
            <person name="Ushijima S."/>
            <person name="Smith C.A."/>
            <person name="Ahrendt S."/>
            <person name="Andreopoulos W."/>
            <person name="He G."/>
            <person name="Labutti K."/>
            <person name="Lipzen A."/>
            <person name="Ng V."/>
            <person name="Sandor L."/>
            <person name="Barry K."/>
            <person name="Martinez A.T."/>
            <person name="Xiao Y."/>
            <person name="Gibbons J.G."/>
            <person name="Terashima K."/>
            <person name="Hibbett D.S."/>
            <person name="Grigoriev I.V."/>
        </authorList>
    </citation>
    <scope>NUCLEOTIDE SEQUENCE</scope>
    <source>
        <strain evidence="5">TFB9207</strain>
    </source>
</reference>
<feature type="domain" description="AMP-dependent synthetase/ligase" evidence="3">
    <location>
        <begin position="40"/>
        <end position="357"/>
    </location>
</feature>
<dbReference type="InterPro" id="IPR036736">
    <property type="entry name" value="ACP-like_sf"/>
</dbReference>
<evidence type="ECO:0000256" key="2">
    <source>
        <dbReference type="ARBA" id="ARBA00022553"/>
    </source>
</evidence>
<dbReference type="InterPro" id="IPR020845">
    <property type="entry name" value="AMP-binding_CS"/>
</dbReference>
<dbReference type="InterPro" id="IPR051414">
    <property type="entry name" value="Adenylate-forming_Reductase"/>
</dbReference>
<dbReference type="Gene3D" id="1.10.1200.10">
    <property type="entry name" value="ACP-like"/>
    <property type="match status" value="1"/>
</dbReference>
<comment type="caution">
    <text evidence="5">The sequence shown here is derived from an EMBL/GenBank/DDBJ whole genome shotgun (WGS) entry which is preliminary data.</text>
</comment>
<keyword evidence="6" id="KW-1185">Reference proteome</keyword>
<dbReference type="Pfam" id="PF23562">
    <property type="entry name" value="AMP-binding_C_3"/>
    <property type="match status" value="1"/>
</dbReference>
<dbReference type="Pfam" id="PF07993">
    <property type="entry name" value="NAD_binding_4"/>
    <property type="match status" value="1"/>
</dbReference>
<evidence type="ECO:0000313" key="5">
    <source>
        <dbReference type="EMBL" id="KAJ3842706.1"/>
    </source>
</evidence>
<name>A0AA38PHM7_9AGAR</name>
<protein>
    <submittedName>
        <fullName evidence="5">Aminoadipate reductase</fullName>
    </submittedName>
</protein>
<evidence type="ECO:0000259" key="3">
    <source>
        <dbReference type="Pfam" id="PF00501"/>
    </source>
</evidence>
<dbReference type="Gene3D" id="3.40.50.720">
    <property type="entry name" value="NAD(P)-binding Rossmann-like Domain"/>
    <property type="match status" value="1"/>
</dbReference>
<dbReference type="InterPro" id="IPR036291">
    <property type="entry name" value="NAD(P)-bd_dom_sf"/>
</dbReference>
<evidence type="ECO:0000259" key="4">
    <source>
        <dbReference type="Pfam" id="PF07993"/>
    </source>
</evidence>
<dbReference type="SUPFAM" id="SSF51735">
    <property type="entry name" value="NAD(P)-binding Rossmann-fold domains"/>
    <property type="match status" value="1"/>
</dbReference>
<gene>
    <name evidence="5" type="ORF">F5878DRAFT_606937</name>
</gene>
<dbReference type="InterPro" id="IPR042099">
    <property type="entry name" value="ANL_N_sf"/>
</dbReference>
<feature type="domain" description="Thioester reductase (TE)" evidence="4">
    <location>
        <begin position="705"/>
        <end position="942"/>
    </location>
</feature>
<dbReference type="PANTHER" id="PTHR43439:SF2">
    <property type="entry name" value="ENZYME, PUTATIVE (JCVI)-RELATED"/>
    <property type="match status" value="1"/>
</dbReference>
<dbReference type="InterPro" id="IPR013120">
    <property type="entry name" value="FAR_NAD-bd"/>
</dbReference>
<dbReference type="SUPFAM" id="SSF56801">
    <property type="entry name" value="Acetyl-CoA synthetase-like"/>
    <property type="match status" value="1"/>
</dbReference>
<sequence length="1095" mass="120550">MEIPPRGLDTNVPQLLKFHYEHNALQPLYVYSEEGKADLTEIKYLEFVRACHRAAHIVRPNRLGVDHEVVAVMAQVDTITYTAAVAGLMLAGLIPLLISPRNTPAAVVNLLQKTGAHRVLTTKNTLQELLQNVEAELTSQSSGGSSYDVTFEEIPSLNNLYPKLARELPSDPFEEYPSMNPGPDDTAIILHSSGSTGFPKPISITYICILRSWISSSTSNQYRKLNLRAGTMSLPSFHAMGLFIQLLIPVYAGITVSVYPPLVTKPDALPMAPTPDNVIDHFRRTQSTTCIAIPAMLQIWSRSPSSIDVLRSMKIVCTGGGPLSHATGDYLVSCGVPLRAIYGLTEVGSPTTWNIEDGFEDWSWHRFPEGPHIRWVPQGDGTFEVQFLNTDEYRVSVENIPGVSGYATADLWIPHPTKRGLWSIVGRLDDVIIHSSGEKTVPAPFEDVVNQSPLIMGAIMFGRQRDQPGVLLEPSPGNEIDVNNPAQVSNFRNKIWPVIEEANKHVPTFSKVYKEMILIASPNKPLARAGKGTVMRKAAYIQYEKEIDQIYDSVANNSSVEPPSNWDPSGLKQWLTEQVENLCEKSLDEKEDIFDHGFDSLCATILRLRIMTILRSSKDTALQAASRLVSENVVYNHPTIASLTQYLVGLSTQDSDSSPERTHEEAIEDMIAMYSNGLDTPVTSDPTSNGRATNGNIAVLAVVLLTGSTGNLGAQILADLLSNDSVASVYTVNRPSKRVSIQQRHQERFQDKGLDEKLLNSDKLVHLEADIWQPGLGLSNDIYEKLLNNLTHVIHNAWRLDFNLSLSSFEPQIRGMRNLIDLARSSRHASSLRFLFTSSVGSAQSWDSTLLGPYPEEVILDPKYAVGAGYGESKYISERILAKSGLHASSFRIGQIAGGKPNGAWAMSDWLPMMIKSSLVLGVLPDTTGDISWAPLDAIAEGILDVAFAKEDSPMAINLVHPHPVSWTSIMTAIRESLISAKELPVGALPLVPLHDWVQALSNKAADIGNQARLNGSAGKEDITLNELPAAKIIDFMRAIAESSKKRADRNSEALGTAIFSTDNIQRLSKRMRNLEPIGHHEAELWVRYWVQCGL</sequence>
<dbReference type="PANTHER" id="PTHR43439">
    <property type="entry name" value="PHENYLACETATE-COENZYME A LIGASE"/>
    <property type="match status" value="1"/>
</dbReference>
<accession>A0AA38PHM7</accession>
<keyword evidence="1" id="KW-0596">Phosphopantetheine</keyword>
<proteinExistence type="predicted"/>
<keyword evidence="2" id="KW-0597">Phosphoprotein</keyword>
<organism evidence="5 6">
    <name type="scientific">Lentinula raphanica</name>
    <dbReference type="NCBI Taxonomy" id="153919"/>
    <lineage>
        <taxon>Eukaryota</taxon>
        <taxon>Fungi</taxon>
        <taxon>Dikarya</taxon>
        <taxon>Basidiomycota</taxon>
        <taxon>Agaricomycotina</taxon>
        <taxon>Agaricomycetes</taxon>
        <taxon>Agaricomycetidae</taxon>
        <taxon>Agaricales</taxon>
        <taxon>Marasmiineae</taxon>
        <taxon>Omphalotaceae</taxon>
        <taxon>Lentinula</taxon>
    </lineage>
</organism>
<dbReference type="PROSITE" id="PS00455">
    <property type="entry name" value="AMP_BINDING"/>
    <property type="match status" value="1"/>
</dbReference>
<dbReference type="EMBL" id="MU805997">
    <property type="protein sequence ID" value="KAJ3842706.1"/>
    <property type="molecule type" value="Genomic_DNA"/>
</dbReference>
<dbReference type="Proteomes" id="UP001163846">
    <property type="component" value="Unassembled WGS sequence"/>
</dbReference>
<evidence type="ECO:0000256" key="1">
    <source>
        <dbReference type="ARBA" id="ARBA00022450"/>
    </source>
</evidence>